<organism evidence="2 3">
    <name type="scientific">Prevotella communis</name>
    <dbReference type="NCBI Taxonomy" id="2913614"/>
    <lineage>
        <taxon>Bacteria</taxon>
        <taxon>Pseudomonadati</taxon>
        <taxon>Bacteroidota</taxon>
        <taxon>Bacteroidia</taxon>
        <taxon>Bacteroidales</taxon>
        <taxon>Prevotellaceae</taxon>
        <taxon>Prevotella</taxon>
    </lineage>
</organism>
<gene>
    <name evidence="2" type="ORF">SAMN04487901_1342</name>
</gene>
<dbReference type="RefSeq" id="WP_143010196.1">
    <property type="nucleotide sequence ID" value="NZ_FNCQ01000034.1"/>
</dbReference>
<dbReference type="Proteomes" id="UP000198779">
    <property type="component" value="Unassembled WGS sequence"/>
</dbReference>
<name>A0A1G8CKS7_9BACT</name>
<dbReference type="EMBL" id="FNCQ01000034">
    <property type="protein sequence ID" value="SDH46012.1"/>
    <property type="molecule type" value="Genomic_DNA"/>
</dbReference>
<evidence type="ECO:0000313" key="2">
    <source>
        <dbReference type="EMBL" id="SDH46012.1"/>
    </source>
</evidence>
<protein>
    <recommendedName>
        <fullName evidence="4">Major paralogous domain-containing protein</fullName>
    </recommendedName>
</protein>
<reference evidence="3" key="1">
    <citation type="submission" date="2016-10" db="EMBL/GenBank/DDBJ databases">
        <authorList>
            <person name="Varghese N."/>
            <person name="Submissions S."/>
        </authorList>
    </citation>
    <scope>NUCLEOTIDE SEQUENCE [LARGE SCALE GENOMIC DNA]</scope>
    <source>
        <strain evidence="3">BP1-148</strain>
    </source>
</reference>
<proteinExistence type="predicted"/>
<accession>A0A1G8CKS7</accession>
<evidence type="ECO:0000256" key="1">
    <source>
        <dbReference type="SAM" id="SignalP"/>
    </source>
</evidence>
<dbReference type="AlphaFoldDB" id="A0A1G8CKS7"/>
<evidence type="ECO:0008006" key="4">
    <source>
        <dbReference type="Google" id="ProtNLM"/>
    </source>
</evidence>
<sequence>MKSTRIFLSVILAAVTCSSMAQGIIIYKSNGTTEKLPYVAVDSIVPYAGDKQPEALPDPKYVDLGLPSGTLWADRNVGASAPEATGGYYAWGETEEKTSYSWDSYMCTSRQCGTSSDPIRANYLIRSSYSLWEGSISKSEFDVATKQWGAAWAMPTKEQVQELWNNCTMQSVTINDVPCTEFTGPNGNTIIFSGDAEQGYKNNTSFEKTYSHYWTATIYILDDGKKAYYFTPTMTMAMSDYRNYGMQVRPICVDRNAVDSNEQ</sequence>
<keyword evidence="3" id="KW-1185">Reference proteome</keyword>
<evidence type="ECO:0000313" key="3">
    <source>
        <dbReference type="Proteomes" id="UP000198779"/>
    </source>
</evidence>
<keyword evidence="1" id="KW-0732">Signal</keyword>
<feature type="chain" id="PRO_5011449659" description="Major paralogous domain-containing protein" evidence="1">
    <location>
        <begin position="22"/>
        <end position="263"/>
    </location>
</feature>
<dbReference type="STRING" id="645274.SAMN04487901_1342"/>
<feature type="signal peptide" evidence="1">
    <location>
        <begin position="1"/>
        <end position="21"/>
    </location>
</feature>